<dbReference type="AlphaFoldDB" id="W2FJL1"/>
<evidence type="ECO:0000313" key="2">
    <source>
        <dbReference type="EMBL" id="ETK70829.1"/>
    </source>
</evidence>
<organism evidence="2">
    <name type="scientific">Phytophthora nicotianae</name>
    <name type="common">Potato buckeye rot agent</name>
    <name type="synonym">Phytophthora parasitica</name>
    <dbReference type="NCBI Taxonomy" id="4792"/>
    <lineage>
        <taxon>Eukaryota</taxon>
        <taxon>Sar</taxon>
        <taxon>Stramenopiles</taxon>
        <taxon>Oomycota</taxon>
        <taxon>Peronosporomycetes</taxon>
        <taxon>Peronosporales</taxon>
        <taxon>Peronosporaceae</taxon>
        <taxon>Phytophthora</taxon>
    </lineage>
</organism>
<proteinExistence type="predicted"/>
<accession>W2FJL1</accession>
<name>W2FJL1_PHYNI</name>
<dbReference type="Proteomes" id="UP000053236">
    <property type="component" value="Unassembled WGS sequence"/>
</dbReference>
<reference evidence="2" key="1">
    <citation type="submission" date="2013-11" db="EMBL/GenBank/DDBJ databases">
        <title>The Genome Sequence of Phytophthora parasitica CJ02B3.</title>
        <authorList>
            <consortium name="The Broad Institute Genomics Platform"/>
            <person name="Russ C."/>
            <person name="Tyler B."/>
            <person name="Panabieres F."/>
            <person name="Shan W."/>
            <person name="Tripathy S."/>
            <person name="Grunwald N."/>
            <person name="Machado M."/>
            <person name="Johnson C.S."/>
            <person name="Arredondo F."/>
            <person name="Hong C."/>
            <person name="Coffey M."/>
            <person name="Young S.K."/>
            <person name="Zeng Q."/>
            <person name="Gargeya S."/>
            <person name="Fitzgerald M."/>
            <person name="Abouelleil A."/>
            <person name="Alvarado L."/>
            <person name="Chapman S.B."/>
            <person name="Gainer-Dewar J."/>
            <person name="Goldberg J."/>
            <person name="Griggs A."/>
            <person name="Gujja S."/>
            <person name="Hansen M."/>
            <person name="Howarth C."/>
            <person name="Imamovic A."/>
            <person name="Ireland A."/>
            <person name="Larimer J."/>
            <person name="McCowan C."/>
            <person name="Murphy C."/>
            <person name="Pearson M."/>
            <person name="Poon T.W."/>
            <person name="Priest M."/>
            <person name="Roberts A."/>
            <person name="Saif S."/>
            <person name="Shea T."/>
            <person name="Sykes S."/>
            <person name="Wortman J."/>
            <person name="Nusbaum C."/>
            <person name="Birren B."/>
        </authorList>
    </citation>
    <scope>NUCLEOTIDE SEQUENCE [LARGE SCALE GENOMIC DNA]</scope>
    <source>
        <strain evidence="2">CJ02B3</strain>
    </source>
</reference>
<dbReference type="EMBL" id="KI690076">
    <property type="protein sequence ID" value="ETK70829.1"/>
    <property type="molecule type" value="Genomic_DNA"/>
</dbReference>
<protein>
    <submittedName>
        <fullName evidence="2">Uncharacterized protein</fullName>
    </submittedName>
</protein>
<feature type="region of interest" description="Disordered" evidence="1">
    <location>
        <begin position="59"/>
        <end position="87"/>
    </location>
</feature>
<dbReference type="VEuPathDB" id="FungiDB:PPTG_19702"/>
<evidence type="ECO:0000256" key="1">
    <source>
        <dbReference type="SAM" id="MobiDB-lite"/>
    </source>
</evidence>
<sequence length="87" mass="9229">SLQPRPEPPLARSQPYAYGTYPAFSGYAPGVRSYGAPPAYDLGRGLAVQREAWTHVSVSTSEAAPRFEELDQGGSANQQPPADHGTA</sequence>
<gene>
    <name evidence="2" type="ORF">L915_21843</name>
</gene>
<feature type="non-terminal residue" evidence="2">
    <location>
        <position position="1"/>
    </location>
</feature>